<name>A0A0S4L0X7_9BACT</name>
<evidence type="ECO:0000259" key="1">
    <source>
        <dbReference type="Pfam" id="PF06202"/>
    </source>
</evidence>
<dbReference type="NCBIfam" id="TIGR01561">
    <property type="entry name" value="gde_arch"/>
    <property type="match status" value="1"/>
</dbReference>
<dbReference type="KEGG" id="nio:NITINOP_2710"/>
<dbReference type="InterPro" id="IPR012341">
    <property type="entry name" value="6hp_glycosidase-like_sf"/>
</dbReference>
<dbReference type="Proteomes" id="UP000066284">
    <property type="component" value="Chromosome 1"/>
</dbReference>
<dbReference type="AlphaFoldDB" id="A0A0S4L0X7"/>
<feature type="domain" description="Glycogen debranching enzyme C-terminal" evidence="1">
    <location>
        <begin position="288"/>
        <end position="652"/>
    </location>
</feature>
<dbReference type="GO" id="GO:0005980">
    <property type="term" value="P:glycogen catabolic process"/>
    <property type="evidence" value="ECO:0007669"/>
    <property type="project" value="InterPro"/>
</dbReference>
<dbReference type="Pfam" id="PF12439">
    <property type="entry name" value="GDE_N"/>
    <property type="match status" value="1"/>
</dbReference>
<keyword evidence="3" id="KW-0328">Glycosyltransferase</keyword>
<dbReference type="PANTHER" id="PTHR10569:SF2">
    <property type="entry name" value="GLYCOGEN DEBRANCHING ENZYME"/>
    <property type="match status" value="1"/>
</dbReference>
<dbReference type="GO" id="GO:0004134">
    <property type="term" value="F:4-alpha-glucanotransferase activity"/>
    <property type="evidence" value="ECO:0007669"/>
    <property type="project" value="UniProtKB-EC"/>
</dbReference>
<evidence type="ECO:0000313" key="4">
    <source>
        <dbReference type="Proteomes" id="UP000066284"/>
    </source>
</evidence>
<dbReference type="EC" id="2.4.1.25" evidence="3"/>
<dbReference type="STRING" id="1715989.NITINOP_2710"/>
<dbReference type="InterPro" id="IPR032790">
    <property type="entry name" value="GDE_C"/>
</dbReference>
<dbReference type="InterPro" id="IPR008928">
    <property type="entry name" value="6-hairpin_glycosidase_sf"/>
</dbReference>
<dbReference type="FunFam" id="1.50.10.10:FF:000073">
    <property type="entry name" value="Glycogen debranching enzyme, hypothetical (TreX-like)"/>
    <property type="match status" value="1"/>
</dbReference>
<sequence>MNRNRKQQEVTIDATTCQDLDRALRLEWLETNGRGGFASGTVAGANTRRYHALLLIARRPPIERFVLVNHLEEWVDLNGHPVPLSTNLYPGAVHPTGYAFCTGFSSDPWPTWTYECGPVSIQREILCVHGRDLVLVRWTLLAGAQQSAVLRIRPMVSGRDYHHTHHENPALSTTVSEGNGWVSWRPYPDVPAVRAFYDGTYQHGPDWFRHVQFPVERERGLDHEEDWWSPGEFEFTVTPERPQTLILTTEQSDSLDPILLLRQEKERRANLTEQAARFDHLTSHLWRASQAFIVERGTGHTVIAGYPWFTDWGRDTFISLPGLCLVTGRHDQAWHIIESYATHVAEGLIPNRFPDAGDTPEYNSIDASLWFIDAVDRYLASSNDEARVRTIAWPAVKQILDGYRLGTRYQIHRDRDGLIAGGMPGAQLTWMDAKVGDWVVTPRHGKPVEIQALWMRSLDVGRRLAERFGEPAYAARCRRERELAVNSFRQKFWYEAGGYLYDVVDGPEGSDPSIRPNQLYVLALCPDVIPNEQAKRILNVVTDHLLTPIGLRTLSPADPRYRSRCAGGVVERDGAYHQGTVWPFLLGPFVTAWLNVFGRSAKSKAKARSFLKGLEAHLHAACVGQVSEIFDGDPPHDPRGCPAQAWSVAEPLRVLIEELGRRR</sequence>
<keyword evidence="3" id="KW-0808">Transferase</keyword>
<dbReference type="RefSeq" id="WP_062486405.1">
    <property type="nucleotide sequence ID" value="NZ_LN885086.1"/>
</dbReference>
<dbReference type="InterPro" id="IPR024742">
    <property type="entry name" value="Glycogen_debranch_N"/>
</dbReference>
<proteinExistence type="predicted"/>
<keyword evidence="4" id="KW-1185">Reference proteome</keyword>
<dbReference type="Pfam" id="PF06202">
    <property type="entry name" value="GDE_C"/>
    <property type="match status" value="1"/>
</dbReference>
<evidence type="ECO:0000313" key="3">
    <source>
        <dbReference type="EMBL" id="CUQ67682.1"/>
    </source>
</evidence>
<gene>
    <name evidence="3" type="ORF">NITINOP_2710</name>
</gene>
<dbReference type="Gene3D" id="1.50.10.10">
    <property type="match status" value="1"/>
</dbReference>
<dbReference type="InterPro" id="IPR006451">
    <property type="entry name" value="Glycogen_debranch_arc"/>
</dbReference>
<feature type="domain" description="Glycogen debranching enzyme bacterial and archaeal type N-terminal" evidence="2">
    <location>
        <begin position="27"/>
        <end position="241"/>
    </location>
</feature>
<accession>A0A0S4L0X7</accession>
<dbReference type="GO" id="GO:0004135">
    <property type="term" value="F:amylo-alpha-1,6-glucosidase activity"/>
    <property type="evidence" value="ECO:0007669"/>
    <property type="project" value="InterPro"/>
</dbReference>
<dbReference type="PANTHER" id="PTHR10569">
    <property type="entry name" value="GLYCOGEN DEBRANCHING ENZYME"/>
    <property type="match status" value="1"/>
</dbReference>
<reference evidence="4" key="1">
    <citation type="submission" date="2015-09" db="EMBL/GenBank/DDBJ databases">
        <authorList>
            <person name="Daims H."/>
        </authorList>
    </citation>
    <scope>NUCLEOTIDE SEQUENCE [LARGE SCALE GENOMIC DNA]</scope>
</reference>
<dbReference type="SUPFAM" id="SSF48208">
    <property type="entry name" value="Six-hairpin glycosidases"/>
    <property type="match status" value="1"/>
</dbReference>
<dbReference type="InterPro" id="IPR010401">
    <property type="entry name" value="AGL/Gdb1"/>
</dbReference>
<dbReference type="EMBL" id="LN885086">
    <property type="protein sequence ID" value="CUQ67682.1"/>
    <property type="molecule type" value="Genomic_DNA"/>
</dbReference>
<protein>
    <submittedName>
        <fullName evidence="3">Putative Glycogen debranching enzyme</fullName>
        <ecNumber evidence="3">2.4.1.25</ecNumber>
    </submittedName>
</protein>
<evidence type="ECO:0000259" key="2">
    <source>
        <dbReference type="Pfam" id="PF12439"/>
    </source>
</evidence>
<organism evidence="3 4">
    <name type="scientific">Candidatus Nitrospira inopinata</name>
    <dbReference type="NCBI Taxonomy" id="1715989"/>
    <lineage>
        <taxon>Bacteria</taxon>
        <taxon>Pseudomonadati</taxon>
        <taxon>Nitrospirota</taxon>
        <taxon>Nitrospiria</taxon>
        <taxon>Nitrospirales</taxon>
        <taxon>Nitrospiraceae</taxon>
        <taxon>Nitrospira</taxon>
    </lineage>
</organism>